<name>A0ABW1X669_9ACTN</name>
<dbReference type="EMBL" id="JBHSUA010000025">
    <property type="protein sequence ID" value="MFC6398020.1"/>
    <property type="molecule type" value="Genomic_DNA"/>
</dbReference>
<comment type="caution">
    <text evidence="4">The sequence shown here is derived from an EMBL/GenBank/DDBJ whole genome shotgun (WGS) entry which is preliminary data.</text>
</comment>
<evidence type="ECO:0000256" key="1">
    <source>
        <dbReference type="ARBA" id="ARBA00023172"/>
    </source>
</evidence>
<dbReference type="InterPro" id="IPR002104">
    <property type="entry name" value="Integrase_catalytic"/>
</dbReference>
<keyword evidence="1" id="KW-0233">DNA recombination</keyword>
<dbReference type="Pfam" id="PF00589">
    <property type="entry name" value="Phage_integrase"/>
    <property type="match status" value="1"/>
</dbReference>
<dbReference type="CDD" id="cd00397">
    <property type="entry name" value="DNA_BRE_C"/>
    <property type="match status" value="1"/>
</dbReference>
<dbReference type="InterPro" id="IPR011010">
    <property type="entry name" value="DNA_brk_join_enz"/>
</dbReference>
<organism evidence="4 5">
    <name type="scientific">Luteococcus sanguinis</name>
    <dbReference type="NCBI Taxonomy" id="174038"/>
    <lineage>
        <taxon>Bacteria</taxon>
        <taxon>Bacillati</taxon>
        <taxon>Actinomycetota</taxon>
        <taxon>Actinomycetes</taxon>
        <taxon>Propionibacteriales</taxon>
        <taxon>Propionibacteriaceae</taxon>
        <taxon>Luteococcus</taxon>
    </lineage>
</organism>
<reference evidence="5" key="1">
    <citation type="journal article" date="2019" name="Int. J. Syst. Evol. Microbiol.">
        <title>The Global Catalogue of Microorganisms (GCM) 10K type strain sequencing project: providing services to taxonomists for standard genome sequencing and annotation.</title>
        <authorList>
            <consortium name="The Broad Institute Genomics Platform"/>
            <consortium name="The Broad Institute Genome Sequencing Center for Infectious Disease"/>
            <person name="Wu L."/>
            <person name="Ma J."/>
        </authorList>
    </citation>
    <scope>NUCLEOTIDE SEQUENCE [LARGE SCALE GENOMIC DNA]</scope>
    <source>
        <strain evidence="5">CGMCC 1.15277</strain>
    </source>
</reference>
<gene>
    <name evidence="4" type="ORF">ACFP57_13645</name>
</gene>
<feature type="compositionally biased region" description="Basic and acidic residues" evidence="2">
    <location>
        <begin position="335"/>
        <end position="347"/>
    </location>
</feature>
<keyword evidence="5" id="KW-1185">Reference proteome</keyword>
<evidence type="ECO:0000313" key="4">
    <source>
        <dbReference type="EMBL" id="MFC6398020.1"/>
    </source>
</evidence>
<dbReference type="InterPro" id="IPR013762">
    <property type="entry name" value="Integrase-like_cat_sf"/>
</dbReference>
<evidence type="ECO:0000259" key="3">
    <source>
        <dbReference type="Pfam" id="PF00589"/>
    </source>
</evidence>
<protein>
    <submittedName>
        <fullName evidence="4">Site-specific integrase</fullName>
    </submittedName>
</protein>
<dbReference type="Gene3D" id="1.10.443.10">
    <property type="entry name" value="Intergrase catalytic core"/>
    <property type="match status" value="1"/>
</dbReference>
<feature type="domain" description="Tyr recombinase" evidence="3">
    <location>
        <begin position="149"/>
        <end position="289"/>
    </location>
</feature>
<dbReference type="RefSeq" id="WP_343886843.1">
    <property type="nucleotide sequence ID" value="NZ_BAAAKI010000024.1"/>
</dbReference>
<evidence type="ECO:0000256" key="2">
    <source>
        <dbReference type="SAM" id="MobiDB-lite"/>
    </source>
</evidence>
<evidence type="ECO:0000313" key="5">
    <source>
        <dbReference type="Proteomes" id="UP001596266"/>
    </source>
</evidence>
<dbReference type="SUPFAM" id="SSF56349">
    <property type="entry name" value="DNA breaking-rejoining enzymes"/>
    <property type="match status" value="1"/>
</dbReference>
<proteinExistence type="predicted"/>
<sequence length="347" mass="39649">MNQDKTIPDAGLEDVTHVVMNYVPRYVDLHDWLVVREFVQRAVLDSQPISGDEARRRITIVGMMVAWAHRLAGYDLDRTAIFTLDVIGEWIDQECGHYSLKVRKMYRARLKSISKTINPEFPDVPNETAYQSAWNPDPYSAEELAEVVGWANGQSTAMRRHKALVLLALTVGAGLYTQEVAALKVSDIEVDDDGVLLHVRGEHPREVPVLAEWEGVLRELVANVRPVDPEAFAFASGRTNKKPNVVTRFVQSSNKGGKVEPMTRRMRATWVVEHIKAGVPPQVIAEAAGMVTLRSFDKWLYHYREFETEEYRCLLRDEMREQKRLSVANKRARKAQRESLRVVDEER</sequence>
<accession>A0ABW1X669</accession>
<dbReference type="Proteomes" id="UP001596266">
    <property type="component" value="Unassembled WGS sequence"/>
</dbReference>
<feature type="region of interest" description="Disordered" evidence="2">
    <location>
        <begin position="328"/>
        <end position="347"/>
    </location>
</feature>